<feature type="transmembrane region" description="Helical" evidence="2">
    <location>
        <begin position="6"/>
        <end position="33"/>
    </location>
</feature>
<comment type="caution">
    <text evidence="3">The sequence shown here is derived from an EMBL/GenBank/DDBJ whole genome shotgun (WGS) entry which is preliminary data.</text>
</comment>
<sequence length="207" mass="23072">MEMLQIPILLGIDLDVIIKIAIVLLFVVGPAILKMFGGSTTQSDSGRNRETPRPPRTPQKPRPQQGGGNDLESEISDFLQRANRDQRGEAPPAYASEHEMVEAEMVQPLPTLMAHDQLPSHLADTPKEALPSHGEDYTDEVETYLQAAREPAREPEAFDYDLGDMEEAEGKRQSATAAAELAAMFRNPSDMRKVIILNEIMNRPVRW</sequence>
<dbReference type="Proteomes" id="UP000004358">
    <property type="component" value="Unassembled WGS sequence"/>
</dbReference>
<keyword evidence="2" id="KW-0812">Transmembrane</keyword>
<reference evidence="3 4" key="1">
    <citation type="submission" date="2006-02" db="EMBL/GenBank/DDBJ databases">
        <authorList>
            <person name="Amann R."/>
            <person name="Ferriera S."/>
            <person name="Johnson J."/>
            <person name="Kravitz S."/>
            <person name="Halpern A."/>
            <person name="Remington K."/>
            <person name="Beeson K."/>
            <person name="Tran B."/>
            <person name="Rogers Y.-H."/>
            <person name="Friedman R."/>
            <person name="Venter J.C."/>
        </authorList>
    </citation>
    <scope>NUCLEOTIDE SEQUENCE [LARGE SCALE GENOMIC DNA]</scope>
    <source>
        <strain evidence="3 4">DSM 3645</strain>
    </source>
</reference>
<feature type="region of interest" description="Disordered" evidence="1">
    <location>
        <begin position="37"/>
        <end position="72"/>
    </location>
</feature>
<dbReference type="STRING" id="314230.DSM3645_13158"/>
<evidence type="ECO:0000256" key="2">
    <source>
        <dbReference type="SAM" id="Phobius"/>
    </source>
</evidence>
<organism evidence="3 4">
    <name type="scientific">Blastopirellula marina DSM 3645</name>
    <dbReference type="NCBI Taxonomy" id="314230"/>
    <lineage>
        <taxon>Bacteria</taxon>
        <taxon>Pseudomonadati</taxon>
        <taxon>Planctomycetota</taxon>
        <taxon>Planctomycetia</taxon>
        <taxon>Pirellulales</taxon>
        <taxon>Pirellulaceae</taxon>
        <taxon>Blastopirellula</taxon>
    </lineage>
</organism>
<dbReference type="EMBL" id="AANZ01000040">
    <property type="protein sequence ID" value="EAQ77192.1"/>
    <property type="molecule type" value="Genomic_DNA"/>
</dbReference>
<keyword evidence="2" id="KW-1133">Transmembrane helix</keyword>
<name>A4A206_9BACT</name>
<keyword evidence="2" id="KW-0472">Membrane</keyword>
<dbReference type="AlphaFoldDB" id="A4A206"/>
<proteinExistence type="predicted"/>
<protein>
    <submittedName>
        <fullName evidence="3">Uncharacterized protein</fullName>
    </submittedName>
</protein>
<gene>
    <name evidence="3" type="ORF">DSM3645_13158</name>
</gene>
<evidence type="ECO:0000256" key="1">
    <source>
        <dbReference type="SAM" id="MobiDB-lite"/>
    </source>
</evidence>
<accession>A4A206</accession>
<evidence type="ECO:0000313" key="3">
    <source>
        <dbReference type="EMBL" id="EAQ77192.1"/>
    </source>
</evidence>
<dbReference type="HOGENOM" id="CLU_1324327_0_0_0"/>
<evidence type="ECO:0000313" key="4">
    <source>
        <dbReference type="Proteomes" id="UP000004358"/>
    </source>
</evidence>